<dbReference type="CDD" id="cd06971">
    <property type="entry name" value="PgpA"/>
    <property type="match status" value="1"/>
</dbReference>
<dbReference type="InterPro" id="IPR026037">
    <property type="entry name" value="PgpA"/>
</dbReference>
<proteinExistence type="predicted"/>
<keyword evidence="1" id="KW-0812">Transmembrane</keyword>
<feature type="transmembrane region" description="Helical" evidence="1">
    <location>
        <begin position="163"/>
        <end position="183"/>
    </location>
</feature>
<evidence type="ECO:0000313" key="4">
    <source>
        <dbReference type="Proteomes" id="UP000031518"/>
    </source>
</evidence>
<reference evidence="3 4" key="2">
    <citation type="submission" date="2015-01" db="EMBL/GenBank/DDBJ databases">
        <title>Complete genome sequence of Pyrinomonas methylaliphatogenes type strain K22T.</title>
        <authorList>
            <person name="Lee K.C.Y."/>
            <person name="Power J.F."/>
            <person name="Dunfield P.F."/>
            <person name="Morgan X.C."/>
            <person name="Huttenhower C."/>
            <person name="Stott M.B."/>
        </authorList>
    </citation>
    <scope>NUCLEOTIDE SEQUENCE [LARGE SCALE GENOMIC DNA]</scope>
    <source>
        <strain evidence="3 4">K22</strain>
    </source>
</reference>
<feature type="transmembrane region" description="Helical" evidence="1">
    <location>
        <begin position="30"/>
        <end position="61"/>
    </location>
</feature>
<feature type="domain" description="YutG/PgpA" evidence="2">
    <location>
        <begin position="38"/>
        <end position="180"/>
    </location>
</feature>
<keyword evidence="3" id="KW-0378">Hydrolase</keyword>
<dbReference type="InterPro" id="IPR007686">
    <property type="entry name" value="YutG/PgpA"/>
</dbReference>
<dbReference type="InterPro" id="IPR036681">
    <property type="entry name" value="PgpA-like_sf"/>
</dbReference>
<evidence type="ECO:0000256" key="1">
    <source>
        <dbReference type="SAM" id="Phobius"/>
    </source>
</evidence>
<keyword evidence="1" id="KW-0472">Membrane</keyword>
<sequence length="186" mass="20093">MKVEETSDVSFARGAEDGERAMSWRGPRDAVALAIASCGVGFIPLAPGTWGSALGVALYFAVQASEVACGAKVARVILVSLIIVLAFVGRWAATQTEAILKRKDPGPVVIDEVVGQLVVFLFAARAVDWRMALAGFILFRLFDTWKPYPIRRVERLASGTGIMADDLIAGLYAGAALWALPFWHLW</sequence>
<dbReference type="Proteomes" id="UP000031518">
    <property type="component" value="Unassembled WGS sequence"/>
</dbReference>
<evidence type="ECO:0000313" key="3">
    <source>
        <dbReference type="EMBL" id="CDM66282.1"/>
    </source>
</evidence>
<evidence type="ECO:0000259" key="2">
    <source>
        <dbReference type="Pfam" id="PF04608"/>
    </source>
</evidence>
<dbReference type="AlphaFoldDB" id="A0A0B6WZY2"/>
<protein>
    <submittedName>
        <fullName evidence="3">Phosphatidylglycerophosphatase A-like protein</fullName>
        <ecNumber evidence="3">3.1.3.27</ecNumber>
    </submittedName>
</protein>
<gene>
    <name evidence="3" type="ORF">PYK22_02302</name>
</gene>
<dbReference type="Pfam" id="PF04608">
    <property type="entry name" value="PgpA"/>
    <property type="match status" value="1"/>
</dbReference>
<accession>A0A0B6WZY2</accession>
<keyword evidence="4" id="KW-1185">Reference proteome</keyword>
<keyword evidence="1" id="KW-1133">Transmembrane helix</keyword>
<dbReference type="EMBL" id="CBXV010000008">
    <property type="protein sequence ID" value="CDM66282.1"/>
    <property type="molecule type" value="Genomic_DNA"/>
</dbReference>
<dbReference type="EC" id="3.1.3.27" evidence="3"/>
<dbReference type="STRING" id="454194.PYK22_02302"/>
<dbReference type="GO" id="GO:0006629">
    <property type="term" value="P:lipid metabolic process"/>
    <property type="evidence" value="ECO:0007669"/>
    <property type="project" value="InterPro"/>
</dbReference>
<dbReference type="GO" id="GO:0008962">
    <property type="term" value="F:phosphatidylglycerophosphatase activity"/>
    <property type="evidence" value="ECO:0007669"/>
    <property type="project" value="UniProtKB-EC"/>
</dbReference>
<name>A0A0B6WZY2_9BACT</name>
<dbReference type="RefSeq" id="WP_211197686.1">
    <property type="nucleotide sequence ID" value="NZ_CBXV010000008.1"/>
</dbReference>
<organism evidence="3 4">
    <name type="scientific">Pyrinomonas methylaliphatogenes</name>
    <dbReference type="NCBI Taxonomy" id="454194"/>
    <lineage>
        <taxon>Bacteria</taxon>
        <taxon>Pseudomonadati</taxon>
        <taxon>Acidobacteriota</taxon>
        <taxon>Blastocatellia</taxon>
        <taxon>Blastocatellales</taxon>
        <taxon>Pyrinomonadaceae</taxon>
        <taxon>Pyrinomonas</taxon>
    </lineage>
</organism>
<dbReference type="SUPFAM" id="SSF101307">
    <property type="entry name" value="YutG-like"/>
    <property type="match status" value="1"/>
</dbReference>
<feature type="transmembrane region" description="Helical" evidence="1">
    <location>
        <begin position="73"/>
        <end position="93"/>
    </location>
</feature>
<reference evidence="3 4" key="1">
    <citation type="submission" date="2013-12" db="EMBL/GenBank/DDBJ databases">
        <authorList>
            <person name="Stott M."/>
        </authorList>
    </citation>
    <scope>NUCLEOTIDE SEQUENCE [LARGE SCALE GENOMIC DNA]</scope>
    <source>
        <strain evidence="3 4">K22</strain>
    </source>
</reference>
<dbReference type="PANTHER" id="PTHR36305:SF1">
    <property type="entry name" value="PHOSPHATIDYLGLYCEROPHOSPHATASE A"/>
    <property type="match status" value="1"/>
</dbReference>
<dbReference type="PANTHER" id="PTHR36305">
    <property type="entry name" value="PHOSPHATIDYLGLYCEROPHOSPHATASE A"/>
    <property type="match status" value="1"/>
</dbReference>